<feature type="compositionally biased region" description="Basic residues" evidence="4">
    <location>
        <begin position="472"/>
        <end position="482"/>
    </location>
</feature>
<keyword evidence="1" id="KW-0479">Metal-binding</keyword>
<dbReference type="PROSITE" id="PS00636">
    <property type="entry name" value="DNAJ_1"/>
    <property type="match status" value="1"/>
</dbReference>
<dbReference type="GO" id="GO:0003676">
    <property type="term" value="F:nucleic acid binding"/>
    <property type="evidence" value="ECO:0007669"/>
    <property type="project" value="InterPro"/>
</dbReference>
<dbReference type="InterPro" id="IPR054076">
    <property type="entry name" value="ZUO1-like_ZHD"/>
</dbReference>
<dbReference type="Proteomes" id="UP000320333">
    <property type="component" value="Unassembled WGS sequence"/>
</dbReference>
<dbReference type="Pfam" id="PF12171">
    <property type="entry name" value="zf-C2H2_jaz"/>
    <property type="match status" value="1"/>
</dbReference>
<name>A0A507FI00_9FUNG</name>
<keyword evidence="2" id="KW-0863">Zinc-finger</keyword>
<dbReference type="PROSITE" id="PS00028">
    <property type="entry name" value="ZINC_FINGER_C2H2_1"/>
    <property type="match status" value="2"/>
</dbReference>
<dbReference type="Pfam" id="PF21884">
    <property type="entry name" value="ZUO1-like_ZHD"/>
    <property type="match status" value="1"/>
</dbReference>
<evidence type="ECO:0000313" key="7">
    <source>
        <dbReference type="Proteomes" id="UP000320333"/>
    </source>
</evidence>
<evidence type="ECO:0000256" key="2">
    <source>
        <dbReference type="ARBA" id="ARBA00022771"/>
    </source>
</evidence>
<dbReference type="GO" id="GO:0008270">
    <property type="term" value="F:zinc ion binding"/>
    <property type="evidence" value="ECO:0007669"/>
    <property type="project" value="UniProtKB-KW"/>
</dbReference>
<dbReference type="SMART" id="SM00451">
    <property type="entry name" value="ZnF_U1"/>
    <property type="match status" value="1"/>
</dbReference>
<evidence type="ECO:0000256" key="1">
    <source>
        <dbReference type="ARBA" id="ARBA00022723"/>
    </source>
</evidence>
<dbReference type="InterPro" id="IPR036236">
    <property type="entry name" value="Znf_C2H2_sf"/>
</dbReference>
<dbReference type="PROSITE" id="PS50076">
    <property type="entry name" value="DNAJ_2"/>
    <property type="match status" value="1"/>
</dbReference>
<dbReference type="InterPro" id="IPR003604">
    <property type="entry name" value="Matrin/U1-like-C_Znf_C2H2"/>
</dbReference>
<dbReference type="OrthoDB" id="5894at2759"/>
<keyword evidence="3" id="KW-0862">Zinc</keyword>
<dbReference type="InterPro" id="IPR036869">
    <property type="entry name" value="J_dom_sf"/>
</dbReference>
<sequence>MKCHYEVLAVDRTADDAELKKAYRKKALELHPDKNPHRIEEATQLFALVQNAYQVLTDPHERSWYDSHRESILRGDDDPVQSASAPTSKSSISISALMAFFSSSAYSTFDDRNPANFFSVYSKLFDRLQKEEIDALNTDPDALVNTEPNFHFEFDELVHFGHSGSVYPREFYNRFLTFQTNKSFRWHDRYRLGDAHDRAVRRAMDVQNQKLRSAARKEFSEIVRNLALFVQKRDPRYRAMLDQEKIARQQKEAELKEKRRIEKEQVLKKVEVFEVADWAKGPQVEYDDDEIDGDVELNEFYCAACSRLFKSDRQWRNHEVSKKHLKNVEILRRQLLEDDELLFNSNDQSTASIQSDEDDDDDETDGDAVEQDRENSSALAAAIEKELRELDLDLETSEVATSLQDELPISDFSEADQEEPIAIPIRSEKSKKKKKDKKKKTGLAGFSDADDDLEESVSIVEEEMAGLAASSKKSKPLAKPKSKQSFGFLDPEDEPDAESNASKVNTLVEEPKLSAKEKKKLREAKKAEKDASLKLVCSVCSAKYATRNELFDHLDVSGHAVVKGGTGKKGRK</sequence>
<feature type="compositionally biased region" description="Basic residues" evidence="4">
    <location>
        <begin position="429"/>
        <end position="441"/>
    </location>
</feature>
<dbReference type="GO" id="GO:0005737">
    <property type="term" value="C:cytoplasm"/>
    <property type="evidence" value="ECO:0007669"/>
    <property type="project" value="TreeGrafter"/>
</dbReference>
<dbReference type="SUPFAM" id="SSF57667">
    <property type="entry name" value="beta-beta-alpha zinc fingers"/>
    <property type="match status" value="1"/>
</dbReference>
<evidence type="ECO:0000256" key="4">
    <source>
        <dbReference type="SAM" id="MobiDB-lite"/>
    </source>
</evidence>
<dbReference type="CDD" id="cd06257">
    <property type="entry name" value="DnaJ"/>
    <property type="match status" value="1"/>
</dbReference>
<reference evidence="6 7" key="1">
    <citation type="journal article" date="2019" name="Sci. Rep.">
        <title>Comparative genomics of chytrid fungi reveal insights into the obligate biotrophic and pathogenic lifestyle of Synchytrium endobioticum.</title>
        <authorList>
            <person name="van de Vossenberg B.T.L.H."/>
            <person name="Warris S."/>
            <person name="Nguyen H.D.T."/>
            <person name="van Gent-Pelzer M.P.E."/>
            <person name="Joly D.L."/>
            <person name="van de Geest H.C."/>
            <person name="Bonants P.J.M."/>
            <person name="Smith D.S."/>
            <person name="Levesque C.A."/>
            <person name="van der Lee T.A.J."/>
        </authorList>
    </citation>
    <scope>NUCLEOTIDE SEQUENCE [LARGE SCALE GENOMIC DNA]</scope>
    <source>
        <strain evidence="6 7">CBS 675.73</strain>
    </source>
</reference>
<accession>A0A507FI00</accession>
<comment type="caution">
    <text evidence="6">The sequence shown here is derived from an EMBL/GenBank/DDBJ whole genome shotgun (WGS) entry which is preliminary data.</text>
</comment>
<dbReference type="Pfam" id="PF00226">
    <property type="entry name" value="DnaJ"/>
    <property type="match status" value="1"/>
</dbReference>
<evidence type="ECO:0000313" key="6">
    <source>
        <dbReference type="EMBL" id="TPX74697.1"/>
    </source>
</evidence>
<dbReference type="InterPro" id="IPR013087">
    <property type="entry name" value="Znf_C2H2_type"/>
</dbReference>
<dbReference type="InterPro" id="IPR018253">
    <property type="entry name" value="DnaJ_domain_CS"/>
</dbReference>
<protein>
    <recommendedName>
        <fullName evidence="5">J domain-containing protein</fullName>
    </recommendedName>
</protein>
<dbReference type="InterPro" id="IPR001623">
    <property type="entry name" value="DnaJ_domain"/>
</dbReference>
<evidence type="ECO:0000259" key="5">
    <source>
        <dbReference type="PROSITE" id="PS50076"/>
    </source>
</evidence>
<gene>
    <name evidence="6" type="ORF">CcCBS67573_g04039</name>
</gene>
<feature type="region of interest" description="Disordered" evidence="4">
    <location>
        <begin position="466"/>
        <end position="511"/>
    </location>
</feature>
<feature type="region of interest" description="Disordered" evidence="4">
    <location>
        <begin position="346"/>
        <end position="376"/>
    </location>
</feature>
<dbReference type="AlphaFoldDB" id="A0A507FI00"/>
<dbReference type="InterPro" id="IPR051964">
    <property type="entry name" value="Chaperone_stress_response"/>
</dbReference>
<dbReference type="InterPro" id="IPR022755">
    <property type="entry name" value="Znf_C2H2_jaz"/>
</dbReference>
<dbReference type="PANTHER" id="PTHR44029:SF1">
    <property type="entry name" value="DNAJ HOMOLOG SUBFAMILY C MEMBER 21"/>
    <property type="match status" value="1"/>
</dbReference>
<proteinExistence type="predicted"/>
<dbReference type="SMART" id="SM00355">
    <property type="entry name" value="ZnF_C2H2"/>
    <property type="match status" value="2"/>
</dbReference>
<dbReference type="Gene3D" id="3.30.160.60">
    <property type="entry name" value="Classic Zinc Finger"/>
    <property type="match status" value="1"/>
</dbReference>
<evidence type="ECO:0000256" key="3">
    <source>
        <dbReference type="ARBA" id="ARBA00022833"/>
    </source>
</evidence>
<feature type="compositionally biased region" description="Acidic residues" evidence="4">
    <location>
        <begin position="355"/>
        <end position="369"/>
    </location>
</feature>
<dbReference type="PRINTS" id="PR00625">
    <property type="entry name" value="JDOMAIN"/>
</dbReference>
<feature type="domain" description="J" evidence="5">
    <location>
        <begin position="3"/>
        <end position="69"/>
    </location>
</feature>
<dbReference type="SMART" id="SM00271">
    <property type="entry name" value="DnaJ"/>
    <property type="match status" value="1"/>
</dbReference>
<feature type="region of interest" description="Disordered" evidence="4">
    <location>
        <begin position="401"/>
        <end position="453"/>
    </location>
</feature>
<organism evidence="6 7">
    <name type="scientific">Chytriomyces confervae</name>
    <dbReference type="NCBI Taxonomy" id="246404"/>
    <lineage>
        <taxon>Eukaryota</taxon>
        <taxon>Fungi</taxon>
        <taxon>Fungi incertae sedis</taxon>
        <taxon>Chytridiomycota</taxon>
        <taxon>Chytridiomycota incertae sedis</taxon>
        <taxon>Chytridiomycetes</taxon>
        <taxon>Chytridiales</taxon>
        <taxon>Chytriomycetaceae</taxon>
        <taxon>Chytriomyces</taxon>
    </lineage>
</organism>
<keyword evidence="7" id="KW-1185">Reference proteome</keyword>
<dbReference type="Gene3D" id="1.10.287.110">
    <property type="entry name" value="DnaJ domain"/>
    <property type="match status" value="1"/>
</dbReference>
<dbReference type="STRING" id="246404.A0A507FI00"/>
<dbReference type="SUPFAM" id="SSF46565">
    <property type="entry name" value="Chaperone J-domain"/>
    <property type="match status" value="1"/>
</dbReference>
<dbReference type="PANTHER" id="PTHR44029">
    <property type="entry name" value="DNAJ HOMOLOG SUBFAMILY C MEMBER 21"/>
    <property type="match status" value="1"/>
</dbReference>
<dbReference type="EMBL" id="QEAP01000113">
    <property type="protein sequence ID" value="TPX74697.1"/>
    <property type="molecule type" value="Genomic_DNA"/>
</dbReference>